<evidence type="ECO:0000256" key="7">
    <source>
        <dbReference type="ARBA" id="ARBA00033409"/>
    </source>
</evidence>
<evidence type="ECO:0000256" key="6">
    <source>
        <dbReference type="ARBA" id="ARBA00023204"/>
    </source>
</evidence>
<proteinExistence type="inferred from homology"/>
<dbReference type="Gene3D" id="1.20.1440.120">
    <property type="entry name" value="Recombination protein O, C-terminal domain"/>
    <property type="match status" value="1"/>
</dbReference>
<evidence type="ECO:0000256" key="8">
    <source>
        <dbReference type="HAMAP-Rule" id="MF_00201"/>
    </source>
</evidence>
<dbReference type="Pfam" id="PF02565">
    <property type="entry name" value="RecO_C"/>
    <property type="match status" value="1"/>
</dbReference>
<name>A0A975MKP3_9GAMM</name>
<keyword evidence="5 8" id="KW-0233">DNA recombination</keyword>
<evidence type="ECO:0000256" key="1">
    <source>
        <dbReference type="ARBA" id="ARBA00003065"/>
    </source>
</evidence>
<dbReference type="HAMAP" id="MF_00201">
    <property type="entry name" value="RecO"/>
    <property type="match status" value="1"/>
</dbReference>
<dbReference type="PANTHER" id="PTHR33991:SF1">
    <property type="entry name" value="DNA REPAIR PROTEIN RECO"/>
    <property type="match status" value="1"/>
</dbReference>
<sequence length="234" mass="26744">MMAAPVYLQPAIILQLKPYRETSLLLDVFTRDFGIVPMLAKAVRQPKSKLAGVLQPFLLLQLSYLDNKELKLLTGAELQQTYSLQQLGLYCGFYVNELLQKLLHKHDPYPELFADYQHCLQALAVNQSVEASLRYFELNLLLQTGYQLELDWDNHHQHSVQTQLRYDFIAGVGMMAAAEGMVSGHTLLKLSQHQELDSLALAESKRLLRTILDAYLQGQSLHSREVLAKMRKYL</sequence>
<evidence type="ECO:0000256" key="2">
    <source>
        <dbReference type="ARBA" id="ARBA00007452"/>
    </source>
</evidence>
<gene>
    <name evidence="8 10" type="primary">recO</name>
    <name evidence="10" type="ORF">KEF85_09350</name>
</gene>
<dbReference type="EMBL" id="CP073754">
    <property type="protein sequence ID" value="QWF69586.1"/>
    <property type="molecule type" value="Genomic_DNA"/>
</dbReference>
<dbReference type="InterPro" id="IPR037278">
    <property type="entry name" value="ARFGAP/RecO"/>
</dbReference>
<dbReference type="InterPro" id="IPR022572">
    <property type="entry name" value="DNA_rep/recomb_RecO_N"/>
</dbReference>
<dbReference type="GO" id="GO:0006310">
    <property type="term" value="P:DNA recombination"/>
    <property type="evidence" value="ECO:0007669"/>
    <property type="project" value="UniProtKB-UniRule"/>
</dbReference>
<keyword evidence="11" id="KW-1185">Reference proteome</keyword>
<protein>
    <recommendedName>
        <fullName evidence="3 8">DNA repair protein RecO</fullName>
    </recommendedName>
    <alternativeName>
        <fullName evidence="7 8">Recombination protein O</fullName>
    </alternativeName>
</protein>
<dbReference type="Pfam" id="PF11967">
    <property type="entry name" value="RecO_N"/>
    <property type="match status" value="1"/>
</dbReference>
<dbReference type="GO" id="GO:0006302">
    <property type="term" value="P:double-strand break repair"/>
    <property type="evidence" value="ECO:0007669"/>
    <property type="project" value="TreeGrafter"/>
</dbReference>
<evidence type="ECO:0000256" key="3">
    <source>
        <dbReference type="ARBA" id="ARBA00021310"/>
    </source>
</evidence>
<accession>A0A975MKP3</accession>
<evidence type="ECO:0000313" key="10">
    <source>
        <dbReference type="EMBL" id="QWF69586.1"/>
    </source>
</evidence>
<dbReference type="PANTHER" id="PTHR33991">
    <property type="entry name" value="DNA REPAIR PROTEIN RECO"/>
    <property type="match status" value="1"/>
</dbReference>
<dbReference type="Gene3D" id="2.40.50.140">
    <property type="entry name" value="Nucleic acid-binding proteins"/>
    <property type="match status" value="1"/>
</dbReference>
<dbReference type="SUPFAM" id="SSF50249">
    <property type="entry name" value="Nucleic acid-binding proteins"/>
    <property type="match status" value="1"/>
</dbReference>
<dbReference type="NCBIfam" id="TIGR00613">
    <property type="entry name" value="reco"/>
    <property type="match status" value="1"/>
</dbReference>
<dbReference type="InterPro" id="IPR003717">
    <property type="entry name" value="RecO"/>
</dbReference>
<evidence type="ECO:0000313" key="11">
    <source>
        <dbReference type="Proteomes" id="UP000676649"/>
    </source>
</evidence>
<dbReference type="InterPro" id="IPR012340">
    <property type="entry name" value="NA-bd_OB-fold"/>
</dbReference>
<evidence type="ECO:0000259" key="9">
    <source>
        <dbReference type="Pfam" id="PF11967"/>
    </source>
</evidence>
<dbReference type="GO" id="GO:0043590">
    <property type="term" value="C:bacterial nucleoid"/>
    <property type="evidence" value="ECO:0007669"/>
    <property type="project" value="TreeGrafter"/>
</dbReference>
<comment type="function">
    <text evidence="1 8">Involved in DNA repair and RecF pathway recombination.</text>
</comment>
<organism evidence="10 11">
    <name type="scientific">Methylomonas paludis</name>
    <dbReference type="NCBI Taxonomy" id="1173101"/>
    <lineage>
        <taxon>Bacteria</taxon>
        <taxon>Pseudomonadati</taxon>
        <taxon>Pseudomonadota</taxon>
        <taxon>Gammaproteobacteria</taxon>
        <taxon>Methylococcales</taxon>
        <taxon>Methylococcaceae</taxon>
        <taxon>Methylomonas</taxon>
    </lineage>
</organism>
<dbReference type="InterPro" id="IPR042242">
    <property type="entry name" value="RecO_C"/>
</dbReference>
<dbReference type="KEGG" id="mpad:KEF85_09350"/>
<evidence type="ECO:0000256" key="5">
    <source>
        <dbReference type="ARBA" id="ARBA00023172"/>
    </source>
</evidence>
<dbReference type="SUPFAM" id="SSF57863">
    <property type="entry name" value="ArfGap/RecO-like zinc finger"/>
    <property type="match status" value="1"/>
</dbReference>
<feature type="domain" description="DNA replication/recombination mediator RecO N-terminal" evidence="9">
    <location>
        <begin position="7"/>
        <end position="82"/>
    </location>
</feature>
<reference evidence="10" key="1">
    <citation type="submission" date="2021-04" db="EMBL/GenBank/DDBJ databases">
        <title>Draft genome sequence data of methanotrophic Methylovulum sp. strain S1L and Methylomonas sp. strain S2AM isolated from boreal lake water columns.</title>
        <authorList>
            <person name="Rissanen A.J."/>
            <person name="Mangayil R."/>
            <person name="Svenning M.M."/>
            <person name="Khanongnuch R."/>
        </authorList>
    </citation>
    <scope>NUCLEOTIDE SEQUENCE</scope>
    <source>
        <strain evidence="10">S2AM</strain>
    </source>
</reference>
<evidence type="ECO:0000256" key="4">
    <source>
        <dbReference type="ARBA" id="ARBA00022763"/>
    </source>
</evidence>
<dbReference type="Proteomes" id="UP000676649">
    <property type="component" value="Chromosome"/>
</dbReference>
<dbReference type="AlphaFoldDB" id="A0A975MKP3"/>
<keyword evidence="6 8" id="KW-0234">DNA repair</keyword>
<keyword evidence="4 8" id="KW-0227">DNA damage</keyword>
<dbReference type="RefSeq" id="WP_215579828.1">
    <property type="nucleotide sequence ID" value="NZ_CP073754.1"/>
</dbReference>
<comment type="similarity">
    <text evidence="2 8">Belongs to the RecO family.</text>
</comment>